<feature type="region of interest" description="Disordered" evidence="1">
    <location>
        <begin position="14"/>
        <end position="73"/>
    </location>
</feature>
<reference evidence="2" key="2">
    <citation type="submission" date="2015-06" db="UniProtKB">
        <authorList>
            <consortium name="EnsemblPlants"/>
        </authorList>
    </citation>
    <scope>IDENTIFICATION</scope>
</reference>
<proteinExistence type="predicted"/>
<reference evidence="3" key="1">
    <citation type="submission" date="2013-06" db="EMBL/GenBank/DDBJ databases">
        <authorList>
            <person name="Zhao Q."/>
        </authorList>
    </citation>
    <scope>NUCLEOTIDE SEQUENCE</scope>
    <source>
        <strain evidence="3">cv. W1943</strain>
    </source>
</reference>
<accession>A0A0E0NMC6</accession>
<feature type="compositionally biased region" description="Low complexity" evidence="1">
    <location>
        <begin position="14"/>
        <end position="34"/>
    </location>
</feature>
<dbReference type="Gramene" id="ORUFI02G37820.1">
    <property type="protein sequence ID" value="ORUFI02G37820.1"/>
    <property type="gene ID" value="ORUFI02G37820"/>
</dbReference>
<evidence type="ECO:0000256" key="1">
    <source>
        <dbReference type="SAM" id="MobiDB-lite"/>
    </source>
</evidence>
<organism evidence="2 3">
    <name type="scientific">Oryza rufipogon</name>
    <name type="common">Brownbeard rice</name>
    <name type="synonym">Asian wild rice</name>
    <dbReference type="NCBI Taxonomy" id="4529"/>
    <lineage>
        <taxon>Eukaryota</taxon>
        <taxon>Viridiplantae</taxon>
        <taxon>Streptophyta</taxon>
        <taxon>Embryophyta</taxon>
        <taxon>Tracheophyta</taxon>
        <taxon>Spermatophyta</taxon>
        <taxon>Magnoliopsida</taxon>
        <taxon>Liliopsida</taxon>
        <taxon>Poales</taxon>
        <taxon>Poaceae</taxon>
        <taxon>BOP clade</taxon>
        <taxon>Oryzoideae</taxon>
        <taxon>Oryzeae</taxon>
        <taxon>Oryzinae</taxon>
        <taxon>Oryza</taxon>
    </lineage>
</organism>
<sequence>MALRRINLWKNPLLLPRPFSSSSSPIPTAPPASSIDDIRRQIESLAARGAPPGSSAASRSPPEPGEGEGRNPETSLFQEMHDQIPIAPSFHHHQLDQLVVVVAPVQCVGHLSPWGGHHLVASAPTVIEEVALLFMRHDVNDKYDDDMVEGVGRDVAHCNEGLELQMASLIWHGKEQQTNISHRSSSCAFLAFTELVGKPRSVSSWSSPSSRTFVA</sequence>
<dbReference type="AlphaFoldDB" id="A0A0E0NMC6"/>
<feature type="compositionally biased region" description="Low complexity" evidence="1">
    <location>
        <begin position="46"/>
        <end position="60"/>
    </location>
</feature>
<keyword evidence="3" id="KW-1185">Reference proteome</keyword>
<dbReference type="HOGENOM" id="CLU_111771_0_0_1"/>
<dbReference type="Proteomes" id="UP000008022">
    <property type="component" value="Unassembled WGS sequence"/>
</dbReference>
<evidence type="ECO:0000313" key="2">
    <source>
        <dbReference type="EnsemblPlants" id="ORUFI02G37820.1"/>
    </source>
</evidence>
<protein>
    <submittedName>
        <fullName evidence="2">Uncharacterized protein</fullName>
    </submittedName>
</protein>
<name>A0A0E0NMC6_ORYRU</name>
<evidence type="ECO:0000313" key="3">
    <source>
        <dbReference type="Proteomes" id="UP000008022"/>
    </source>
</evidence>
<dbReference type="EnsemblPlants" id="ORUFI02G37820.1">
    <property type="protein sequence ID" value="ORUFI02G37820.1"/>
    <property type="gene ID" value="ORUFI02G37820"/>
</dbReference>
<dbReference type="STRING" id="4529.A0A0E0NMC6"/>